<dbReference type="EMBL" id="CAJVCH010130023">
    <property type="protein sequence ID" value="CAG7726049.1"/>
    <property type="molecule type" value="Genomic_DNA"/>
</dbReference>
<dbReference type="Proteomes" id="UP000708208">
    <property type="component" value="Unassembled WGS sequence"/>
</dbReference>
<comment type="caution">
    <text evidence="1">The sequence shown here is derived from an EMBL/GenBank/DDBJ whole genome shotgun (WGS) entry which is preliminary data.</text>
</comment>
<organism evidence="1 2">
    <name type="scientific">Allacma fusca</name>
    <dbReference type="NCBI Taxonomy" id="39272"/>
    <lineage>
        <taxon>Eukaryota</taxon>
        <taxon>Metazoa</taxon>
        <taxon>Ecdysozoa</taxon>
        <taxon>Arthropoda</taxon>
        <taxon>Hexapoda</taxon>
        <taxon>Collembola</taxon>
        <taxon>Symphypleona</taxon>
        <taxon>Sminthuridae</taxon>
        <taxon>Allacma</taxon>
    </lineage>
</organism>
<evidence type="ECO:0000313" key="1">
    <source>
        <dbReference type="EMBL" id="CAG7726049.1"/>
    </source>
</evidence>
<sequence>MKTFQVADLTGDSDNCMFHLNVDTMYTGLFISPEIQVYGLAGHLRIEYFSSWSLRWAGGVPPSFAILLIQWTSKTQQRTKPEFTALSLVFLLEDFNIGVS</sequence>
<evidence type="ECO:0000313" key="2">
    <source>
        <dbReference type="Proteomes" id="UP000708208"/>
    </source>
</evidence>
<accession>A0A8J2P0B8</accession>
<dbReference type="AlphaFoldDB" id="A0A8J2P0B8"/>
<protein>
    <submittedName>
        <fullName evidence="1">Uncharacterized protein</fullName>
    </submittedName>
</protein>
<reference evidence="1" key="1">
    <citation type="submission" date="2021-06" db="EMBL/GenBank/DDBJ databases">
        <authorList>
            <person name="Hodson N. C."/>
            <person name="Mongue J. A."/>
            <person name="Jaron S. K."/>
        </authorList>
    </citation>
    <scope>NUCLEOTIDE SEQUENCE</scope>
</reference>
<name>A0A8J2P0B8_9HEXA</name>
<keyword evidence="2" id="KW-1185">Reference proteome</keyword>
<gene>
    <name evidence="1" type="ORF">AFUS01_LOCUS14980</name>
</gene>
<proteinExistence type="predicted"/>